<protein>
    <recommendedName>
        <fullName evidence="3">Transposase</fullName>
    </recommendedName>
</protein>
<dbReference type="Gene3D" id="3.30.70.1290">
    <property type="entry name" value="Transposase IS200-like"/>
    <property type="match status" value="1"/>
</dbReference>
<feature type="region of interest" description="Disordered" evidence="1">
    <location>
        <begin position="97"/>
        <end position="128"/>
    </location>
</feature>
<feature type="compositionally biased region" description="Basic and acidic residues" evidence="1">
    <location>
        <begin position="114"/>
        <end position="128"/>
    </location>
</feature>
<evidence type="ECO:0000313" key="2">
    <source>
        <dbReference type="EMBL" id="VFJ59707.1"/>
    </source>
</evidence>
<dbReference type="EMBL" id="CAADEX010000085">
    <property type="protein sequence ID" value="VFJ59707.1"/>
    <property type="molecule type" value="Genomic_DNA"/>
</dbReference>
<name>A0A450SZR0_9GAMM</name>
<accession>A0A450SZR0</accession>
<gene>
    <name evidence="2" type="ORF">BECKDK2373B_GA0170837_108513</name>
</gene>
<reference evidence="2" key="1">
    <citation type="submission" date="2019-02" db="EMBL/GenBank/DDBJ databases">
        <authorList>
            <person name="Gruber-Vodicka R. H."/>
            <person name="Seah K. B. B."/>
        </authorList>
    </citation>
    <scope>NUCLEOTIDE SEQUENCE</scope>
    <source>
        <strain evidence="2">BECK_DK47</strain>
    </source>
</reference>
<evidence type="ECO:0008006" key="3">
    <source>
        <dbReference type="Google" id="ProtNLM"/>
    </source>
</evidence>
<proteinExistence type="predicted"/>
<dbReference type="GO" id="GO:0004803">
    <property type="term" value="F:transposase activity"/>
    <property type="evidence" value="ECO:0007669"/>
    <property type="project" value="InterPro"/>
</dbReference>
<dbReference type="AlphaFoldDB" id="A0A450SZR0"/>
<evidence type="ECO:0000256" key="1">
    <source>
        <dbReference type="SAM" id="MobiDB-lite"/>
    </source>
</evidence>
<sequence length="128" mass="14760">MIRDDPDLDRHVNYIHYNPVKHGCVRRAVDWEFSTFHRYVQAGWIPENWGRETIPDTVEGWGELANPNIGIENIGPSGFVFHSFPRALRAGTRKFSNFSKSPILPKRRYGNAGIDRENSKRDPEYSCG</sequence>
<dbReference type="GO" id="GO:0006313">
    <property type="term" value="P:DNA transposition"/>
    <property type="evidence" value="ECO:0007669"/>
    <property type="project" value="InterPro"/>
</dbReference>
<dbReference type="GO" id="GO:0003677">
    <property type="term" value="F:DNA binding"/>
    <property type="evidence" value="ECO:0007669"/>
    <property type="project" value="InterPro"/>
</dbReference>
<organism evidence="2">
    <name type="scientific">Candidatus Kentrum sp. DK</name>
    <dbReference type="NCBI Taxonomy" id="2126562"/>
    <lineage>
        <taxon>Bacteria</taxon>
        <taxon>Pseudomonadati</taxon>
        <taxon>Pseudomonadota</taxon>
        <taxon>Gammaproteobacteria</taxon>
        <taxon>Candidatus Kentrum</taxon>
    </lineage>
</organism>
<dbReference type="InterPro" id="IPR036515">
    <property type="entry name" value="Transposase_17_sf"/>
</dbReference>